<dbReference type="GO" id="GO:0003735">
    <property type="term" value="F:structural constituent of ribosome"/>
    <property type="evidence" value="ECO:0007669"/>
    <property type="project" value="InterPro"/>
</dbReference>
<reference evidence="8" key="1">
    <citation type="journal article" date="2015" name="BMC Evol. Biol.">
        <title>Chloroplast phylogenomic analysis of chlorophyte green algae identifies a novel lineage sister to the Sphaeropleales (Chlorophyceae).</title>
        <authorList>
            <person name="Lemieux C."/>
            <person name="Vincent A.T."/>
            <person name="Labarre A."/>
            <person name="Otis C."/>
            <person name="Turmel M."/>
        </authorList>
    </citation>
    <scope>NUCLEOTIDE SEQUENCE</scope>
</reference>
<keyword evidence="2 7" id="KW-0699">rRNA-binding</keyword>
<evidence type="ECO:0000256" key="7">
    <source>
        <dbReference type="HAMAP-Rule" id="MF_01310"/>
    </source>
</evidence>
<dbReference type="InterPro" id="IPR036967">
    <property type="entry name" value="Ribosomal_uS11_sf"/>
</dbReference>
<evidence type="ECO:0000256" key="6">
    <source>
        <dbReference type="ARBA" id="ARBA00035260"/>
    </source>
</evidence>
<comment type="subunit">
    <text evidence="7">Part of the 30S ribosomal subunit.</text>
</comment>
<keyword evidence="4 7" id="KW-0689">Ribosomal protein</keyword>
<organism evidence="8">
    <name type="scientific">Chlorogonium capillatum</name>
    <dbReference type="NCBI Taxonomy" id="71743"/>
    <lineage>
        <taxon>Eukaryota</taxon>
        <taxon>Viridiplantae</taxon>
        <taxon>Chlorophyta</taxon>
        <taxon>core chlorophytes</taxon>
        <taxon>Chlorophyceae</taxon>
        <taxon>CS clade</taxon>
        <taxon>Chlamydomonadales</taxon>
        <taxon>Haematococcaceae</taxon>
        <taxon>Chlorogonium</taxon>
    </lineage>
</organism>
<accession>A0A0S2ICV4</accession>
<dbReference type="NCBIfam" id="NF003698">
    <property type="entry name" value="PRK05309.1"/>
    <property type="match status" value="1"/>
</dbReference>
<name>A0A0S2ICV4_9CHLO</name>
<dbReference type="InterPro" id="IPR019981">
    <property type="entry name" value="Ribosomal_uS11_bac-type"/>
</dbReference>
<proteinExistence type="inferred from homology"/>
<dbReference type="GO" id="GO:0006412">
    <property type="term" value="P:translation"/>
    <property type="evidence" value="ECO:0007669"/>
    <property type="project" value="UniProtKB-UniRule"/>
</dbReference>
<keyword evidence="5 7" id="KW-0687">Ribonucleoprotein</keyword>
<dbReference type="GO" id="GO:0019843">
    <property type="term" value="F:rRNA binding"/>
    <property type="evidence" value="ECO:0007669"/>
    <property type="project" value="UniProtKB-UniRule"/>
</dbReference>
<evidence type="ECO:0000256" key="1">
    <source>
        <dbReference type="ARBA" id="ARBA00006194"/>
    </source>
</evidence>
<sequence>MFWVGAMSCAYGAGWRYRKFTLFVDTHRPISPFIDYYKSINLLKKKMARQTRKLTSTKAKTRIYRGVVHIQAGHHNTIVTITNIRGEVLCWSSSGSCGFKGKRKSTGFAAKKAAETAAKKSRDFAMREAKVLVTGPGQGRESAIREIFKAGIKVNVIREKTGIPHNGCRPPKRRSV</sequence>
<dbReference type="HAMAP" id="MF_01310">
    <property type="entry name" value="Ribosomal_uS11"/>
    <property type="match status" value="1"/>
</dbReference>
<evidence type="ECO:0000256" key="2">
    <source>
        <dbReference type="ARBA" id="ARBA00022730"/>
    </source>
</evidence>
<keyword evidence="3 7" id="KW-0694">RNA-binding</keyword>
<dbReference type="GO" id="GO:1990904">
    <property type="term" value="C:ribonucleoprotein complex"/>
    <property type="evidence" value="ECO:0007669"/>
    <property type="project" value="UniProtKB-KW"/>
</dbReference>
<dbReference type="SUPFAM" id="SSF53137">
    <property type="entry name" value="Translational machinery components"/>
    <property type="match status" value="1"/>
</dbReference>
<dbReference type="InterPro" id="IPR001971">
    <property type="entry name" value="Ribosomal_uS11"/>
</dbReference>
<evidence type="ECO:0000313" key="8">
    <source>
        <dbReference type="EMBL" id="ALO21317.1"/>
    </source>
</evidence>
<dbReference type="GO" id="GO:0009507">
    <property type="term" value="C:chloroplast"/>
    <property type="evidence" value="ECO:0007669"/>
    <property type="project" value="UniProtKB-SubCell"/>
</dbReference>
<comment type="subcellular location">
    <subcellularLocation>
        <location evidence="7">Plastid</location>
        <location evidence="7">Chloroplast</location>
    </subcellularLocation>
</comment>
<comment type="similarity">
    <text evidence="1 7">Belongs to the universal ribosomal protein uS11 family.</text>
</comment>
<dbReference type="Gene3D" id="3.30.420.80">
    <property type="entry name" value="Ribosomal protein S11"/>
    <property type="match status" value="1"/>
</dbReference>
<geneLocation type="chloroplast" evidence="8"/>
<keyword evidence="8" id="KW-0150">Chloroplast</keyword>
<evidence type="ECO:0000256" key="5">
    <source>
        <dbReference type="ARBA" id="ARBA00023274"/>
    </source>
</evidence>
<protein>
    <recommendedName>
        <fullName evidence="6 7">Small ribosomal subunit protein uS11c</fullName>
    </recommendedName>
</protein>
<dbReference type="Pfam" id="PF00411">
    <property type="entry name" value="Ribosomal_S11"/>
    <property type="match status" value="1"/>
</dbReference>
<gene>
    <name evidence="7 8" type="primary">rps11</name>
</gene>
<dbReference type="EMBL" id="KT625086">
    <property type="protein sequence ID" value="ALO21317.1"/>
    <property type="molecule type" value="Genomic_DNA"/>
</dbReference>
<keyword evidence="8" id="KW-0934">Plastid</keyword>
<dbReference type="NCBIfam" id="TIGR03632">
    <property type="entry name" value="uS11_bact"/>
    <property type="match status" value="1"/>
</dbReference>
<dbReference type="PANTHER" id="PTHR11759">
    <property type="entry name" value="40S RIBOSOMAL PROTEIN S14/30S RIBOSOMAL PROTEIN S11"/>
    <property type="match status" value="1"/>
</dbReference>
<evidence type="ECO:0000256" key="4">
    <source>
        <dbReference type="ARBA" id="ARBA00022980"/>
    </source>
</evidence>
<evidence type="ECO:0000256" key="3">
    <source>
        <dbReference type="ARBA" id="ARBA00022884"/>
    </source>
</evidence>
<dbReference type="GO" id="GO:0005840">
    <property type="term" value="C:ribosome"/>
    <property type="evidence" value="ECO:0007669"/>
    <property type="project" value="UniProtKB-KW"/>
</dbReference>
<dbReference type="AlphaFoldDB" id="A0A0S2ICV4"/>